<dbReference type="CDD" id="cd08545">
    <property type="entry name" value="YcnI_like"/>
    <property type="match status" value="1"/>
</dbReference>
<dbReference type="InterPro" id="IPR038507">
    <property type="entry name" value="YcnI-like_sf"/>
</dbReference>
<dbReference type="InterPro" id="IPR012533">
    <property type="entry name" value="YcnI-copper_dom"/>
</dbReference>
<dbReference type="EMBL" id="JBHSNA010000005">
    <property type="protein sequence ID" value="MFC5566365.1"/>
    <property type="molecule type" value="Genomic_DNA"/>
</dbReference>
<dbReference type="Proteomes" id="UP001596056">
    <property type="component" value="Unassembled WGS sequence"/>
</dbReference>
<sequence>MTPRTLALAGAFLATLAAPALAHVSFETAEAAAGSTYKGVLRVGHGCDGAATTALRVRIPDGVVNVKPMPKPGWTLETVVGSYAEPAVLHGETVTEGVREVVWSGGALPDEWFDEFVIRAVLPEGETGRPLYFPVVQECGAASVEWTEIPAEGQDAHDLEEPAPVVTLTGAAHTH</sequence>
<feature type="domain" description="YncI copper-binding" evidence="2">
    <location>
        <begin position="23"/>
        <end position="168"/>
    </location>
</feature>
<dbReference type="Gene3D" id="2.60.40.2230">
    <property type="entry name" value="Uncharacterised protein YcnI-like PF07987, DUF1775"/>
    <property type="match status" value="1"/>
</dbReference>
<proteinExistence type="predicted"/>
<keyword evidence="4" id="KW-1185">Reference proteome</keyword>
<evidence type="ECO:0000259" key="2">
    <source>
        <dbReference type="Pfam" id="PF07987"/>
    </source>
</evidence>
<keyword evidence="1" id="KW-0732">Signal</keyword>
<evidence type="ECO:0000313" key="4">
    <source>
        <dbReference type="Proteomes" id="UP001596056"/>
    </source>
</evidence>
<comment type="caution">
    <text evidence="3">The sequence shown here is derived from an EMBL/GenBank/DDBJ whole genome shotgun (WGS) entry which is preliminary data.</text>
</comment>
<dbReference type="Pfam" id="PF07987">
    <property type="entry name" value="DUF1775"/>
    <property type="match status" value="1"/>
</dbReference>
<dbReference type="RefSeq" id="WP_209839957.1">
    <property type="nucleotide sequence ID" value="NZ_JAGGJP010000006.1"/>
</dbReference>
<accession>A0ABW0SBW0</accession>
<reference evidence="4" key="1">
    <citation type="journal article" date="2019" name="Int. J. Syst. Evol. Microbiol.">
        <title>The Global Catalogue of Microorganisms (GCM) 10K type strain sequencing project: providing services to taxonomists for standard genome sequencing and annotation.</title>
        <authorList>
            <consortium name="The Broad Institute Genomics Platform"/>
            <consortium name="The Broad Institute Genome Sequencing Center for Infectious Disease"/>
            <person name="Wu L."/>
            <person name="Ma J."/>
        </authorList>
    </citation>
    <scope>NUCLEOTIDE SEQUENCE [LARGE SCALE GENOMIC DNA]</scope>
    <source>
        <strain evidence="4">KACC 11588</strain>
    </source>
</reference>
<evidence type="ECO:0000256" key="1">
    <source>
        <dbReference type="SAM" id="SignalP"/>
    </source>
</evidence>
<name>A0ABW0SBW0_9RHOB</name>
<feature type="signal peptide" evidence="1">
    <location>
        <begin position="1"/>
        <end position="22"/>
    </location>
</feature>
<evidence type="ECO:0000313" key="3">
    <source>
        <dbReference type="EMBL" id="MFC5566365.1"/>
    </source>
</evidence>
<protein>
    <submittedName>
        <fullName evidence="3">YcnI family protein</fullName>
    </submittedName>
</protein>
<organism evidence="3 4">
    <name type="scientific">Rubellimicrobium aerolatum</name>
    <dbReference type="NCBI Taxonomy" id="490979"/>
    <lineage>
        <taxon>Bacteria</taxon>
        <taxon>Pseudomonadati</taxon>
        <taxon>Pseudomonadota</taxon>
        <taxon>Alphaproteobacteria</taxon>
        <taxon>Rhodobacterales</taxon>
        <taxon>Roseobacteraceae</taxon>
        <taxon>Rubellimicrobium</taxon>
    </lineage>
</organism>
<gene>
    <name evidence="3" type="ORF">ACFPOC_08015</name>
</gene>
<feature type="chain" id="PRO_5047343231" evidence="1">
    <location>
        <begin position="23"/>
        <end position="175"/>
    </location>
</feature>